<dbReference type="SUPFAM" id="SSF51120">
    <property type="entry name" value="beta-Roll"/>
    <property type="match status" value="1"/>
</dbReference>
<dbReference type="Gene3D" id="2.130.10.130">
    <property type="entry name" value="Integrin alpha, N-terminal"/>
    <property type="match status" value="1"/>
</dbReference>
<dbReference type="Pfam" id="PF00353">
    <property type="entry name" value="HemolysinCabind"/>
    <property type="match status" value="2"/>
</dbReference>
<dbReference type="PROSITE" id="PS00330">
    <property type="entry name" value="HEMOLYSIN_CALCIUM"/>
    <property type="match status" value="2"/>
</dbReference>
<dbReference type="Pfam" id="PF13517">
    <property type="entry name" value="FG-GAP_3"/>
    <property type="match status" value="2"/>
</dbReference>
<sequence length="875" mass="91416">MQPCAARRLWGDGLMSDIQYIVEDGSRTLVPTPPPPSSNYTYSIGARFQLAMPDGGTVVFYELTRSRNESPDVYHTLYVQRYDAAGNALGGPTQVGTAASVTFTGFFGLTGQVFEDGSFAFQVSQVTNQPRYIFDFAPDGTFLHQYTWPAFASDLTDMIRLDDGSLQVYYDYLVRTEQGVETRDVRVAILDDGTTTTRNLVSDPSGVQQYVRAAELGSGAFVIWLDAGPQGGNGTFNLVGERVDESGVRVGTSFTIATGIAPSANTYLNDVFALADGTVAVVWGDEGLHVRRYGTDGQPVGTEVVVPDVSGGSVTVLPDGTIVWSRPEDAETDRAIIQLFDPSGNALGDPFYAAEQTEGQLLQYNAETGQLFINSGFPAVNTQYVYDLPDRFFGTPNPDTLTGGDGRDILLGYEDDDILSGLLGDDQIDGGAGNDQLFGGGGNDRLWGEAGNDLLVGGLGDDEIFGGTGNDVARFSGNSSEYSIERLSDGRVRITGADGVDTLSDVERAQFDDGTINIGLFGDPTLAIASFGYSDAGGGWVNNTIYPRTAADVNGDGRADLIGFGSAGVYVALADANGNFGAVTLAYQGFGAADEAGGWVDANRYPRMLADVNGDGNADIVGFGAAGTYVALADGNGGFGATLLATANFGTNSEAGGWVNADRYPRVMGDVNGDGRADIVGFAANGTYVALGQANGTFGEYFLGIDAFGESPSAGGFTSNDRYPRTVADVNGDGRADLVGFGSAGAFVALGETDGTFGDYFLATNAFGTAASAGGWSSDDLLPREVADVNGDGRADIVGFGRDGVYVAYGQSDGTFGAWEQALEAFGSSDSAGGWSSNDRFPRIVADVNGDGHADLIGFGADGTFVSLSNDIAVF</sequence>
<dbReference type="PRINTS" id="PR00313">
    <property type="entry name" value="CABNDNGRPT"/>
</dbReference>
<keyword evidence="3" id="KW-1185">Reference proteome</keyword>
<evidence type="ECO:0000313" key="2">
    <source>
        <dbReference type="EMBL" id="MBY8336939.1"/>
    </source>
</evidence>
<name>A0ABS7PCY3_9SPHN</name>
<protein>
    <submittedName>
        <fullName evidence="2">VCBS repeat-containing protein</fullName>
    </submittedName>
</protein>
<dbReference type="InterPro" id="IPR013517">
    <property type="entry name" value="FG-GAP"/>
</dbReference>
<keyword evidence="1" id="KW-0732">Signal</keyword>
<accession>A0ABS7PCY3</accession>
<comment type="caution">
    <text evidence="2">The sequence shown here is derived from an EMBL/GenBank/DDBJ whole genome shotgun (WGS) entry which is preliminary data.</text>
</comment>
<dbReference type="Proteomes" id="UP000759298">
    <property type="component" value="Unassembled WGS sequence"/>
</dbReference>
<dbReference type="InterPro" id="IPR011049">
    <property type="entry name" value="Serralysin-like_metalloprot_C"/>
</dbReference>
<dbReference type="InterPro" id="IPR028994">
    <property type="entry name" value="Integrin_alpha_N"/>
</dbReference>
<dbReference type="InterPro" id="IPR018511">
    <property type="entry name" value="Hemolysin-typ_Ca-bd_CS"/>
</dbReference>
<reference evidence="2 3" key="1">
    <citation type="submission" date="2021-07" db="EMBL/GenBank/DDBJ databases">
        <title>Alteriqipengyuania abyssalis NZ-12B nov, sp.nov isolated from deep sea sponge in pacific ocean.</title>
        <authorList>
            <person name="Tareen S."/>
            <person name="Wink J."/>
        </authorList>
    </citation>
    <scope>NUCLEOTIDE SEQUENCE [LARGE SCALE GENOMIC DNA]</scope>
    <source>
        <strain evidence="2 3">NZ-12B</strain>
    </source>
</reference>
<proteinExistence type="predicted"/>
<dbReference type="InterPro" id="IPR001343">
    <property type="entry name" value="Hemolysn_Ca-bd"/>
</dbReference>
<dbReference type="Gene3D" id="2.150.10.10">
    <property type="entry name" value="Serralysin-like metalloprotease, C-terminal"/>
    <property type="match status" value="1"/>
</dbReference>
<organism evidence="2 3">
    <name type="scientific">Alteriqipengyuania abyssalis</name>
    <dbReference type="NCBI Taxonomy" id="2860200"/>
    <lineage>
        <taxon>Bacteria</taxon>
        <taxon>Pseudomonadati</taxon>
        <taxon>Pseudomonadota</taxon>
        <taxon>Alphaproteobacteria</taxon>
        <taxon>Sphingomonadales</taxon>
        <taxon>Erythrobacteraceae</taxon>
        <taxon>Alteriqipengyuania</taxon>
    </lineage>
</organism>
<evidence type="ECO:0000313" key="3">
    <source>
        <dbReference type="Proteomes" id="UP000759298"/>
    </source>
</evidence>
<evidence type="ECO:0000256" key="1">
    <source>
        <dbReference type="ARBA" id="ARBA00022729"/>
    </source>
</evidence>
<dbReference type="EMBL" id="JAHWXP010000002">
    <property type="protein sequence ID" value="MBY8336939.1"/>
    <property type="molecule type" value="Genomic_DNA"/>
</dbReference>
<gene>
    <name evidence="2" type="ORF">KYN89_07745</name>
</gene>
<dbReference type="SUPFAM" id="SSF69318">
    <property type="entry name" value="Integrin alpha N-terminal domain"/>
    <property type="match status" value="1"/>
</dbReference>